<accession>A0A2P4SH75</accession>
<dbReference type="Proteomes" id="UP000237246">
    <property type="component" value="Unassembled WGS sequence"/>
</dbReference>
<gene>
    <name evidence="1" type="ORF">CIB84_012806</name>
</gene>
<evidence type="ECO:0000313" key="2">
    <source>
        <dbReference type="Proteomes" id="UP000237246"/>
    </source>
</evidence>
<protein>
    <submittedName>
        <fullName evidence="1">Uncharacterized protein</fullName>
    </submittedName>
</protein>
<dbReference type="AlphaFoldDB" id="A0A2P4SH75"/>
<dbReference type="EMBL" id="PPHD01048984">
    <property type="protein sequence ID" value="POI23446.1"/>
    <property type="molecule type" value="Genomic_DNA"/>
</dbReference>
<name>A0A2P4SH75_BAMTH</name>
<evidence type="ECO:0000313" key="1">
    <source>
        <dbReference type="EMBL" id="POI23446.1"/>
    </source>
</evidence>
<organism evidence="1 2">
    <name type="scientific">Bambusicola thoracicus</name>
    <name type="common">Chinese bamboo-partridge</name>
    <name type="synonym">Perdix thoracica</name>
    <dbReference type="NCBI Taxonomy" id="9083"/>
    <lineage>
        <taxon>Eukaryota</taxon>
        <taxon>Metazoa</taxon>
        <taxon>Chordata</taxon>
        <taxon>Craniata</taxon>
        <taxon>Vertebrata</taxon>
        <taxon>Euteleostomi</taxon>
        <taxon>Archelosauria</taxon>
        <taxon>Archosauria</taxon>
        <taxon>Dinosauria</taxon>
        <taxon>Saurischia</taxon>
        <taxon>Theropoda</taxon>
        <taxon>Coelurosauria</taxon>
        <taxon>Aves</taxon>
        <taxon>Neognathae</taxon>
        <taxon>Galloanserae</taxon>
        <taxon>Galliformes</taxon>
        <taxon>Phasianidae</taxon>
        <taxon>Perdicinae</taxon>
        <taxon>Bambusicola</taxon>
    </lineage>
</organism>
<proteinExistence type="predicted"/>
<sequence length="40" mass="4501">MRLGSSLSSATRSLTLLSTHWLPSVYLSIPAQFRTTFTSW</sequence>
<reference evidence="1 2" key="1">
    <citation type="submission" date="2018-01" db="EMBL/GenBank/DDBJ databases">
        <title>Comparison of the Chinese Bamboo Partridge and Red Junglefowl genome sequences highlights the importance of demography in genome evolution.</title>
        <authorList>
            <person name="Tiley G.P."/>
            <person name="Kimball R.T."/>
            <person name="Braun E.L."/>
            <person name="Burleigh J.G."/>
        </authorList>
    </citation>
    <scope>NUCLEOTIDE SEQUENCE [LARGE SCALE GENOMIC DNA]</scope>
    <source>
        <strain evidence="1">RTK389</strain>
        <tissue evidence="1">Blood</tissue>
    </source>
</reference>
<keyword evidence="2" id="KW-1185">Reference proteome</keyword>
<comment type="caution">
    <text evidence="1">The sequence shown here is derived from an EMBL/GenBank/DDBJ whole genome shotgun (WGS) entry which is preliminary data.</text>
</comment>